<protein>
    <submittedName>
        <fullName evidence="3">Protein kinase domain-containing protein</fullName>
    </submittedName>
</protein>
<dbReference type="Proteomes" id="UP000278627">
    <property type="component" value="Unassembled WGS sequence"/>
</dbReference>
<organism evidence="3">
    <name type="scientific">Brugia pahangi</name>
    <name type="common">Filarial nematode worm</name>
    <dbReference type="NCBI Taxonomy" id="6280"/>
    <lineage>
        <taxon>Eukaryota</taxon>
        <taxon>Metazoa</taxon>
        <taxon>Ecdysozoa</taxon>
        <taxon>Nematoda</taxon>
        <taxon>Chromadorea</taxon>
        <taxon>Rhabditida</taxon>
        <taxon>Spirurina</taxon>
        <taxon>Spiruromorpha</taxon>
        <taxon>Filarioidea</taxon>
        <taxon>Onchocercidae</taxon>
        <taxon>Brugia</taxon>
    </lineage>
</organism>
<reference evidence="1 2" key="2">
    <citation type="submission" date="2018-11" db="EMBL/GenBank/DDBJ databases">
        <authorList>
            <consortium name="Pathogen Informatics"/>
        </authorList>
    </citation>
    <scope>NUCLEOTIDE SEQUENCE [LARGE SCALE GENOMIC DNA]</scope>
</reference>
<reference evidence="3" key="1">
    <citation type="submission" date="2017-02" db="UniProtKB">
        <authorList>
            <consortium name="WormBaseParasite"/>
        </authorList>
    </citation>
    <scope>IDENTIFICATION</scope>
</reference>
<evidence type="ECO:0000313" key="2">
    <source>
        <dbReference type="Proteomes" id="UP000278627"/>
    </source>
</evidence>
<name>A0A0N4T566_BRUPA</name>
<proteinExistence type="predicted"/>
<evidence type="ECO:0000313" key="1">
    <source>
        <dbReference type="EMBL" id="VDN84503.1"/>
    </source>
</evidence>
<dbReference type="EMBL" id="UZAD01000873">
    <property type="protein sequence ID" value="VDN84503.1"/>
    <property type="molecule type" value="Genomic_DNA"/>
</dbReference>
<accession>A0A0N4T566</accession>
<dbReference type="AlphaFoldDB" id="A0A0N4T566"/>
<dbReference type="WBParaSite" id="BPAG_0000334701-mRNA-1">
    <property type="protein sequence ID" value="BPAG_0000334701-mRNA-1"/>
    <property type="gene ID" value="BPAG_0000334701"/>
</dbReference>
<keyword evidence="2" id="KW-1185">Reference proteome</keyword>
<gene>
    <name evidence="1" type="ORF">BPAG_LOCUS3317</name>
</gene>
<evidence type="ECO:0000313" key="3">
    <source>
        <dbReference type="WBParaSite" id="BPAG_0000334701-mRNA-1"/>
    </source>
</evidence>
<sequence length="71" mass="7741">MLLQEVPQKWEAHKLTWLGGSRDQQGGTSTLRLGHCTLGRVDACGYPELGSANSTIFAFGVAYALPRYVCL</sequence>